<keyword evidence="3" id="KW-0813">Transport</keyword>
<dbReference type="RefSeq" id="WP_067063505.1">
    <property type="nucleotide sequence ID" value="NZ_CP014699.1"/>
</dbReference>
<feature type="transmembrane region" description="Helical" evidence="7">
    <location>
        <begin position="305"/>
        <end position="329"/>
    </location>
</feature>
<dbReference type="Proteomes" id="UP000077317">
    <property type="component" value="Chromosome"/>
</dbReference>
<evidence type="ECO:0000256" key="3">
    <source>
        <dbReference type="ARBA" id="ARBA00022448"/>
    </source>
</evidence>
<feature type="domain" description="Major facilitator superfamily (MFS) profile" evidence="8">
    <location>
        <begin position="8"/>
        <end position="389"/>
    </location>
</feature>
<dbReference type="Gene3D" id="1.20.1250.20">
    <property type="entry name" value="MFS general substrate transporter like domains"/>
    <property type="match status" value="2"/>
</dbReference>
<feature type="transmembrane region" description="Helical" evidence="7">
    <location>
        <begin position="256"/>
        <end position="274"/>
    </location>
</feature>
<reference evidence="9 10" key="1">
    <citation type="journal article" date="2016" name="Int. J. Syst. Evol. Microbiol.">
        <title>Streptococcuspantholopis sp. nov., isolated from faeces of the Tibetan antelope (Pantholops hodgsonii).</title>
        <authorList>
            <person name="Bai X."/>
            <person name="Xiong Y."/>
            <person name="Lu S."/>
            <person name="Jin D."/>
            <person name="Lai X."/>
            <person name="Yang J."/>
            <person name="Niu L."/>
            <person name="Hu S."/>
            <person name="Meng X."/>
            <person name="Pu J."/>
            <person name="Ye C."/>
            <person name="Xu J."/>
        </authorList>
    </citation>
    <scope>NUCLEOTIDE SEQUENCE [LARGE SCALE GENOMIC DNA]</scope>
    <source>
        <strain evidence="9 10">TA 26</strain>
    </source>
</reference>
<evidence type="ECO:0000256" key="6">
    <source>
        <dbReference type="ARBA" id="ARBA00023136"/>
    </source>
</evidence>
<proteinExistence type="inferred from homology"/>
<name>A0A172Q8K8_9STRE</name>
<evidence type="ECO:0000256" key="5">
    <source>
        <dbReference type="ARBA" id="ARBA00022989"/>
    </source>
</evidence>
<feature type="transmembrane region" description="Helical" evidence="7">
    <location>
        <begin position="98"/>
        <end position="121"/>
    </location>
</feature>
<dbReference type="Pfam" id="PF07690">
    <property type="entry name" value="MFS_1"/>
    <property type="match status" value="1"/>
</dbReference>
<reference evidence="10" key="2">
    <citation type="submission" date="2016-03" db="EMBL/GenBank/DDBJ databases">
        <title>Streptococcus antelopensis sp. nov., isolated from the feces of the Tibetan antelope (Pantholops hodgsonii) in Hoh Xil National Nature Reserve, Qinghai, China.</title>
        <authorList>
            <person name="Bai X."/>
        </authorList>
    </citation>
    <scope>NUCLEOTIDE SEQUENCE [LARGE SCALE GENOMIC DNA]</scope>
    <source>
        <strain evidence="10">TA 26</strain>
    </source>
</reference>
<evidence type="ECO:0000256" key="2">
    <source>
        <dbReference type="ARBA" id="ARBA00008335"/>
    </source>
</evidence>
<dbReference type="InterPro" id="IPR011701">
    <property type="entry name" value="MFS"/>
</dbReference>
<keyword evidence="4 7" id="KW-0812">Transmembrane</keyword>
<dbReference type="PROSITE" id="PS50850">
    <property type="entry name" value="MFS"/>
    <property type="match status" value="1"/>
</dbReference>
<evidence type="ECO:0000313" key="9">
    <source>
        <dbReference type="EMBL" id="AND79796.1"/>
    </source>
</evidence>
<feature type="transmembrane region" description="Helical" evidence="7">
    <location>
        <begin position="341"/>
        <end position="361"/>
    </location>
</feature>
<gene>
    <name evidence="9" type="ORF">A0O21_07055</name>
</gene>
<evidence type="ECO:0000256" key="7">
    <source>
        <dbReference type="SAM" id="Phobius"/>
    </source>
</evidence>
<feature type="transmembrane region" description="Helical" evidence="7">
    <location>
        <begin position="133"/>
        <end position="153"/>
    </location>
</feature>
<organism evidence="9 10">
    <name type="scientific">Streptococcus pantholopis</name>
    <dbReference type="NCBI Taxonomy" id="1811193"/>
    <lineage>
        <taxon>Bacteria</taxon>
        <taxon>Bacillati</taxon>
        <taxon>Bacillota</taxon>
        <taxon>Bacilli</taxon>
        <taxon>Lactobacillales</taxon>
        <taxon>Streptococcaceae</taxon>
        <taxon>Streptococcus</taxon>
    </lineage>
</organism>
<feature type="transmembrane region" description="Helical" evidence="7">
    <location>
        <begin position="159"/>
        <end position="178"/>
    </location>
</feature>
<comment type="subcellular location">
    <subcellularLocation>
        <location evidence="1">Cell membrane</location>
        <topology evidence="1">Multi-pass membrane protein</topology>
    </subcellularLocation>
</comment>
<dbReference type="PANTHER" id="PTHR23514:SF3">
    <property type="entry name" value="BYPASS OF STOP CODON PROTEIN 6"/>
    <property type="match status" value="1"/>
</dbReference>
<dbReference type="GO" id="GO:0005886">
    <property type="term" value="C:plasma membrane"/>
    <property type="evidence" value="ECO:0007669"/>
    <property type="project" value="UniProtKB-SubCell"/>
</dbReference>
<evidence type="ECO:0000259" key="8">
    <source>
        <dbReference type="PROSITE" id="PS50850"/>
    </source>
</evidence>
<dbReference type="OrthoDB" id="7066727at2"/>
<dbReference type="SUPFAM" id="SSF103473">
    <property type="entry name" value="MFS general substrate transporter"/>
    <property type="match status" value="1"/>
</dbReference>
<dbReference type="GO" id="GO:0022857">
    <property type="term" value="F:transmembrane transporter activity"/>
    <property type="evidence" value="ECO:0007669"/>
    <property type="project" value="InterPro"/>
</dbReference>
<keyword evidence="5 7" id="KW-1133">Transmembrane helix</keyword>
<dbReference type="InterPro" id="IPR036259">
    <property type="entry name" value="MFS_trans_sf"/>
</dbReference>
<feature type="transmembrane region" description="Helical" evidence="7">
    <location>
        <begin position="216"/>
        <end position="236"/>
    </location>
</feature>
<accession>A0A172Q8K8</accession>
<dbReference type="InterPro" id="IPR051788">
    <property type="entry name" value="MFS_Transporter"/>
</dbReference>
<sequence>MEKKYFPTALALYINYIIHGIGVIIISQNTDALALQWHTDTAGVMTVVSMLGIGRLIAIVFSGYLSDLFGRKPFVFLGIASYVLYFLGLIYAPNITVAMILTVIAGIANSFLDSGTYPALMESFPKHAGTATVLIKAAVQIGQWILPWIIILASSLRMYQLSFYIAAVVLILNAFWIWKVPFPDEDAKAAKATDEAVPEETATVFKAKPNMFIEGAAFVVYGFISQATFYTISQFISAYAKEVAGMSNNAASLLLSYYSTGTLICVAFTALVGLKIRPVNLVLPYTFMSMIAIGAMTMFPSTTVLVVGSVLVGFFAAGGVMQLGLTVMGEMFPAGKGTITSIFYTFGSIASFAVPFIGGRISIQNVMWMDTIFAVIGFVIALIVFIRYYQTIDTKASK</sequence>
<feature type="transmembrane region" description="Helical" evidence="7">
    <location>
        <begin position="12"/>
        <end position="30"/>
    </location>
</feature>
<evidence type="ECO:0000313" key="10">
    <source>
        <dbReference type="Proteomes" id="UP000077317"/>
    </source>
</evidence>
<dbReference type="InterPro" id="IPR005829">
    <property type="entry name" value="Sugar_transporter_CS"/>
</dbReference>
<dbReference type="KEGG" id="spat:A0O21_07055"/>
<dbReference type="PROSITE" id="PS00216">
    <property type="entry name" value="SUGAR_TRANSPORT_1"/>
    <property type="match status" value="1"/>
</dbReference>
<comment type="similarity">
    <text evidence="2">Belongs to the major facilitator superfamily.</text>
</comment>
<dbReference type="AlphaFoldDB" id="A0A172Q8K8"/>
<evidence type="ECO:0000256" key="1">
    <source>
        <dbReference type="ARBA" id="ARBA00004651"/>
    </source>
</evidence>
<keyword evidence="6 7" id="KW-0472">Membrane</keyword>
<keyword evidence="10" id="KW-1185">Reference proteome</keyword>
<dbReference type="EMBL" id="CP014699">
    <property type="protein sequence ID" value="AND79796.1"/>
    <property type="molecule type" value="Genomic_DNA"/>
</dbReference>
<feature type="transmembrane region" description="Helical" evidence="7">
    <location>
        <begin position="281"/>
        <end position="299"/>
    </location>
</feature>
<feature type="transmembrane region" description="Helical" evidence="7">
    <location>
        <begin position="74"/>
        <end position="92"/>
    </location>
</feature>
<dbReference type="PANTHER" id="PTHR23514">
    <property type="entry name" value="BYPASS OF STOP CODON PROTEIN 6"/>
    <property type="match status" value="1"/>
</dbReference>
<evidence type="ECO:0000256" key="4">
    <source>
        <dbReference type="ARBA" id="ARBA00022692"/>
    </source>
</evidence>
<feature type="transmembrane region" description="Helical" evidence="7">
    <location>
        <begin position="42"/>
        <end position="62"/>
    </location>
</feature>
<feature type="transmembrane region" description="Helical" evidence="7">
    <location>
        <begin position="367"/>
        <end position="389"/>
    </location>
</feature>
<dbReference type="InterPro" id="IPR020846">
    <property type="entry name" value="MFS_dom"/>
</dbReference>
<dbReference type="STRING" id="1811193.A0O21_07055"/>
<protein>
    <submittedName>
        <fullName evidence="9">MFS transporter</fullName>
    </submittedName>
</protein>